<organism evidence="7 8">
    <name type="scientific">Ictalurus punctatus</name>
    <name type="common">Channel catfish</name>
    <name type="synonym">Silurus punctatus</name>
    <dbReference type="NCBI Taxonomy" id="7998"/>
    <lineage>
        <taxon>Eukaryota</taxon>
        <taxon>Metazoa</taxon>
        <taxon>Chordata</taxon>
        <taxon>Craniata</taxon>
        <taxon>Vertebrata</taxon>
        <taxon>Euteleostomi</taxon>
        <taxon>Actinopterygii</taxon>
        <taxon>Neopterygii</taxon>
        <taxon>Teleostei</taxon>
        <taxon>Ostariophysi</taxon>
        <taxon>Siluriformes</taxon>
        <taxon>Ictaluridae</taxon>
        <taxon>Ictalurus</taxon>
    </lineage>
</organism>
<dbReference type="RefSeq" id="XP_053539650.1">
    <property type="nucleotide sequence ID" value="XM_053683675.1"/>
</dbReference>
<reference evidence="7" key="1">
    <citation type="journal article" date="2016" name="Nat. Commun.">
        <title>The channel catfish genome sequence provides insights into the evolution of scale formation in teleosts.</title>
        <authorList>
            <person name="Liu Z."/>
            <person name="Liu S."/>
            <person name="Yao J."/>
            <person name="Bao L."/>
            <person name="Zhang J."/>
            <person name="Li Y."/>
            <person name="Jiang C."/>
            <person name="Sun L."/>
            <person name="Wang R."/>
            <person name="Zhang Y."/>
            <person name="Zhou T."/>
            <person name="Zeng Q."/>
            <person name="Fu Q."/>
            <person name="Gao S."/>
            <person name="Li N."/>
            <person name="Koren S."/>
            <person name="Jiang Y."/>
            <person name="Zimin A."/>
            <person name="Xu P."/>
            <person name="Phillippy A.M."/>
            <person name="Geng X."/>
            <person name="Song L."/>
            <person name="Sun F."/>
            <person name="Li C."/>
            <person name="Wang X."/>
            <person name="Chen A."/>
            <person name="Jin Y."/>
            <person name="Yuan Z."/>
            <person name="Yang Y."/>
            <person name="Tan S."/>
            <person name="Peatman E."/>
            <person name="Lu J."/>
            <person name="Qin Z."/>
            <person name="Dunham R."/>
            <person name="Li Z."/>
            <person name="Sonstegard T."/>
            <person name="Feng J."/>
            <person name="Danzmann R.G."/>
            <person name="Schroeder S."/>
            <person name="Scheffler B."/>
            <person name="Duke M.V."/>
            <person name="Ballard L."/>
            <person name="Kucuktas H."/>
            <person name="Kaltenboeck L."/>
            <person name="Liu H."/>
            <person name="Armbruster J."/>
            <person name="Xie Y."/>
            <person name="Kirby M.L."/>
            <person name="Tian Y."/>
            <person name="Flanagan M.E."/>
            <person name="Mu W."/>
            <person name="Waldbieser G.C."/>
        </authorList>
    </citation>
    <scope>NUCLEOTIDE SEQUENCE [LARGE SCALE GENOMIC DNA]</scope>
    <source>
        <strain evidence="7">SDA103</strain>
    </source>
</reference>
<dbReference type="AlphaFoldDB" id="A0A9F7RAS7"/>
<dbReference type="GO" id="GO:0005886">
    <property type="term" value="C:plasma membrane"/>
    <property type="evidence" value="ECO:0007669"/>
    <property type="project" value="TreeGrafter"/>
</dbReference>
<keyword evidence="7" id="KW-1185">Reference proteome</keyword>
<dbReference type="GO" id="GO:0012505">
    <property type="term" value="C:endomembrane system"/>
    <property type="evidence" value="ECO:0007669"/>
    <property type="project" value="UniProtKB-SubCell"/>
</dbReference>
<dbReference type="RefSeq" id="XP_053539649.1">
    <property type="nucleotide sequence ID" value="XM_053683674.1"/>
</dbReference>
<reference evidence="8 9" key="2">
    <citation type="submission" date="2025-04" db="UniProtKB">
        <authorList>
            <consortium name="RefSeq"/>
        </authorList>
    </citation>
    <scope>IDENTIFICATION</scope>
    <source>
        <tissue evidence="8 9">Blood</tissue>
    </source>
</reference>
<feature type="transmembrane region" description="Helical" evidence="6">
    <location>
        <begin position="59"/>
        <end position="79"/>
    </location>
</feature>
<feature type="transmembrane region" description="Helical" evidence="6">
    <location>
        <begin position="86"/>
        <end position="114"/>
    </location>
</feature>
<evidence type="ECO:0000313" key="7">
    <source>
        <dbReference type="Proteomes" id="UP000221080"/>
    </source>
</evidence>
<keyword evidence="3 6" id="KW-1133">Transmembrane helix</keyword>
<evidence type="ECO:0000256" key="2">
    <source>
        <dbReference type="ARBA" id="ARBA00022692"/>
    </source>
</evidence>
<feature type="transmembrane region" description="Helical" evidence="6">
    <location>
        <begin position="12"/>
        <end position="32"/>
    </location>
</feature>
<dbReference type="GeneID" id="108271571"/>
<accession>A0A9F7RAS7</accession>
<protein>
    <submittedName>
        <fullName evidence="8 9">Tetraspanin-1</fullName>
    </submittedName>
</protein>
<evidence type="ECO:0000256" key="6">
    <source>
        <dbReference type="SAM" id="Phobius"/>
    </source>
</evidence>
<dbReference type="Pfam" id="PF00335">
    <property type="entry name" value="Tetraspanin"/>
    <property type="match status" value="1"/>
</dbReference>
<gene>
    <name evidence="8 9" type="primary">LOC108271571</name>
</gene>
<dbReference type="InterPro" id="IPR018499">
    <property type="entry name" value="Tetraspanin/Peripherin"/>
</dbReference>
<proteinExistence type="predicted"/>
<name>A0A9F7RAS7_ICTPU</name>
<dbReference type="OrthoDB" id="6134317at2759"/>
<keyword evidence="4 6" id="KW-0472">Membrane</keyword>
<keyword evidence="2 6" id="KW-0812">Transmembrane</keyword>
<evidence type="ECO:0000256" key="5">
    <source>
        <dbReference type="ARBA" id="ARBA00023180"/>
    </source>
</evidence>
<dbReference type="KEGG" id="ipu:108271571"/>
<dbReference type="PRINTS" id="PR00259">
    <property type="entry name" value="TMFOUR"/>
</dbReference>
<evidence type="ECO:0000256" key="1">
    <source>
        <dbReference type="ARBA" id="ARBA00004127"/>
    </source>
</evidence>
<evidence type="ECO:0000256" key="3">
    <source>
        <dbReference type="ARBA" id="ARBA00022989"/>
    </source>
</evidence>
<evidence type="ECO:0000313" key="9">
    <source>
        <dbReference type="RefSeq" id="XP_053539650.1"/>
    </source>
</evidence>
<dbReference type="Proteomes" id="UP000221080">
    <property type="component" value="Chromosome 11"/>
</dbReference>
<comment type="subcellular location">
    <subcellularLocation>
        <location evidence="1">Endomembrane system</location>
        <topology evidence="1">Multi-pass membrane protein</topology>
    </subcellularLocation>
</comment>
<sequence length="159" mass="17624">MGLFEFAKVMMVLYNLLILVGGSGLIAVGFWMRLSGDVLGTNILGVFSIYAVNTVKVDIYFISVGIIMALLGFLGCCGAKKESKCLLIMFFSIIVVIFIAELTIGLFALAYSAYIGKFLRSWGKPALQDQYGRDFHFTSLWNMTMTKVNQGLIEEHLPL</sequence>
<evidence type="ECO:0000313" key="8">
    <source>
        <dbReference type="RefSeq" id="XP_053539649.1"/>
    </source>
</evidence>
<evidence type="ECO:0000256" key="4">
    <source>
        <dbReference type="ARBA" id="ARBA00023136"/>
    </source>
</evidence>
<keyword evidence="5" id="KW-0325">Glycoprotein</keyword>
<dbReference type="PANTHER" id="PTHR19282">
    <property type="entry name" value="TETRASPANIN"/>
    <property type="match status" value="1"/>
</dbReference>
<dbReference type="PANTHER" id="PTHR19282:SF216">
    <property type="entry name" value="TETRASPANIN-1"/>
    <property type="match status" value="1"/>
</dbReference>